<dbReference type="FunFam" id="3.30.300.30:FF:000007">
    <property type="entry name" value="4-coumarate--CoA ligase 2"/>
    <property type="match status" value="1"/>
</dbReference>
<dbReference type="Gene3D" id="3.30.300.30">
    <property type="match status" value="1"/>
</dbReference>
<dbReference type="HOGENOM" id="CLU_000022_59_2_1"/>
<sequence length="556" mass="61124">MIYNEGNEVPVPNLDLLTFLFESEHCAAKEDTPLHAEASDPKYAFTKAHCRSLAKQFAAFLRDNYAIGASGPDKDVVVAVSTGQSALACLFYGVVAAEGVYSAASGAGMPKDIARQIRDGPSKVLVCSRDLTKLALEAAKEAGLPRRNVLALESYPEVKLGSVDGTVVCDFKRELSWRTITDQKALERSKICILYSSGTTGLPKGVLMSHMNMVSAAAIPATFNRPYYAEQERQGKPPMERRTLGHLPTAHVAGVMGYFVHPFYEAGLVYWMPGFDFDRFLTYCRDLRITTFFTVPPIFMAIAKHPAVTDQFRHMRNAVSGAAPLTADLQEAASKKMGLTEEPILQTWGMSETTGSATYMPPGRKVTMGSLSPLIPNVTMRLVDEDGKDVKRGEPGEALIRGPIVTMGYHNNDEANNNAYTPDGWLRTGDILREQDGEFYLVDRKKELIKYKGLQIAPAELEGVIASHPSILDAAVIGVQQEDTEVPRAYVVLAPPAVDKLTEDDVVRYVESKVAGYKRLRGGVKFVDAVPRSPSGKILRKEVREMRKREEKGSKL</sequence>
<dbReference type="PANTHER" id="PTHR24096">
    <property type="entry name" value="LONG-CHAIN-FATTY-ACID--COA LIGASE"/>
    <property type="match status" value="1"/>
</dbReference>
<evidence type="ECO:0000256" key="2">
    <source>
        <dbReference type="ARBA" id="ARBA00022598"/>
    </source>
</evidence>
<dbReference type="InterPro" id="IPR000873">
    <property type="entry name" value="AMP-dep_synth/lig_dom"/>
</dbReference>
<organism evidence="5 6">
    <name type="scientific">Hapsidospora chrysogenum (strain ATCC 11550 / CBS 779.69 / DSM 880 / IAM 14645 / JCM 23072 / IMI 49137)</name>
    <name type="common">Acremonium chrysogenum</name>
    <dbReference type="NCBI Taxonomy" id="857340"/>
    <lineage>
        <taxon>Eukaryota</taxon>
        <taxon>Fungi</taxon>
        <taxon>Dikarya</taxon>
        <taxon>Ascomycota</taxon>
        <taxon>Pezizomycotina</taxon>
        <taxon>Sordariomycetes</taxon>
        <taxon>Hypocreomycetidae</taxon>
        <taxon>Hypocreales</taxon>
        <taxon>Bionectriaceae</taxon>
        <taxon>Hapsidospora</taxon>
    </lineage>
</organism>
<feature type="domain" description="AMP-binding enzyme C-terminal" evidence="4">
    <location>
        <begin position="460"/>
        <end position="537"/>
    </location>
</feature>
<evidence type="ECO:0000313" key="6">
    <source>
        <dbReference type="Proteomes" id="UP000029964"/>
    </source>
</evidence>
<accession>A0A086SYG2</accession>
<evidence type="ECO:0000259" key="3">
    <source>
        <dbReference type="Pfam" id="PF00501"/>
    </source>
</evidence>
<dbReference type="Proteomes" id="UP000029964">
    <property type="component" value="Unassembled WGS sequence"/>
</dbReference>
<dbReference type="OrthoDB" id="6509636at2759"/>
<keyword evidence="2" id="KW-0436">Ligase</keyword>
<reference evidence="6" key="1">
    <citation type="journal article" date="2014" name="Genome Announc.">
        <title>Genome sequence and annotation of Acremonium chrysogenum, producer of the beta-lactam antibiotic cephalosporin C.</title>
        <authorList>
            <person name="Terfehr D."/>
            <person name="Dahlmann T.A."/>
            <person name="Specht T."/>
            <person name="Zadra I."/>
            <person name="Kuernsteiner H."/>
            <person name="Kueck U."/>
        </authorList>
    </citation>
    <scope>NUCLEOTIDE SEQUENCE [LARGE SCALE GENOMIC DNA]</scope>
    <source>
        <strain evidence="6">ATCC 11550 / CBS 779.69 / DSM 880 / IAM 14645 / JCM 23072 / IMI 49137</strain>
    </source>
</reference>
<dbReference type="PROSITE" id="PS00455">
    <property type="entry name" value="AMP_BINDING"/>
    <property type="match status" value="1"/>
</dbReference>
<evidence type="ECO:0000313" key="5">
    <source>
        <dbReference type="EMBL" id="KFH42144.1"/>
    </source>
</evidence>
<keyword evidence="6" id="KW-1185">Reference proteome</keyword>
<dbReference type="Pfam" id="PF00501">
    <property type="entry name" value="AMP-binding"/>
    <property type="match status" value="1"/>
</dbReference>
<proteinExistence type="inferred from homology"/>
<gene>
    <name evidence="5" type="ORF">ACRE_071270</name>
</gene>
<dbReference type="EMBL" id="JPKY01000103">
    <property type="protein sequence ID" value="KFH42144.1"/>
    <property type="molecule type" value="Genomic_DNA"/>
</dbReference>
<feature type="domain" description="AMP-dependent synthetase/ligase" evidence="3">
    <location>
        <begin position="41"/>
        <end position="410"/>
    </location>
</feature>
<dbReference type="Pfam" id="PF13193">
    <property type="entry name" value="AMP-binding_C"/>
    <property type="match status" value="1"/>
</dbReference>
<dbReference type="AlphaFoldDB" id="A0A086SYG2"/>
<evidence type="ECO:0000256" key="1">
    <source>
        <dbReference type="ARBA" id="ARBA00006432"/>
    </source>
</evidence>
<name>A0A086SYG2_HAPC1</name>
<dbReference type="InterPro" id="IPR020845">
    <property type="entry name" value="AMP-binding_CS"/>
</dbReference>
<evidence type="ECO:0000259" key="4">
    <source>
        <dbReference type="Pfam" id="PF13193"/>
    </source>
</evidence>
<dbReference type="GO" id="GO:0016405">
    <property type="term" value="F:CoA-ligase activity"/>
    <property type="evidence" value="ECO:0007669"/>
    <property type="project" value="TreeGrafter"/>
</dbReference>
<dbReference type="STRING" id="857340.A0A086SYG2"/>
<dbReference type="InterPro" id="IPR025110">
    <property type="entry name" value="AMP-bd_C"/>
</dbReference>
<dbReference type="PANTHER" id="PTHR24096:SF149">
    <property type="entry name" value="AMP-BINDING DOMAIN-CONTAINING PROTEIN-RELATED"/>
    <property type="match status" value="1"/>
</dbReference>
<protein>
    <submittedName>
        <fullName evidence="5">Putative acyl-coenzyme A synthetase-like protein</fullName>
    </submittedName>
</protein>
<comment type="caution">
    <text evidence="5">The sequence shown here is derived from an EMBL/GenBank/DDBJ whole genome shotgun (WGS) entry which is preliminary data.</text>
</comment>
<dbReference type="Gene3D" id="3.40.50.12780">
    <property type="entry name" value="N-terminal domain of ligase-like"/>
    <property type="match status" value="1"/>
</dbReference>
<dbReference type="InterPro" id="IPR042099">
    <property type="entry name" value="ANL_N_sf"/>
</dbReference>
<dbReference type="InterPro" id="IPR045851">
    <property type="entry name" value="AMP-bd_C_sf"/>
</dbReference>
<comment type="similarity">
    <text evidence="1">Belongs to the ATP-dependent AMP-binding enzyme family.</text>
</comment>
<dbReference type="SUPFAM" id="SSF56801">
    <property type="entry name" value="Acetyl-CoA synthetase-like"/>
    <property type="match status" value="1"/>
</dbReference>
<dbReference type="GO" id="GO:0019748">
    <property type="term" value="P:secondary metabolic process"/>
    <property type="evidence" value="ECO:0007669"/>
    <property type="project" value="TreeGrafter"/>
</dbReference>